<gene>
    <name evidence="1" type="ORF">SLEP1_g49728</name>
</gene>
<reference evidence="1 2" key="1">
    <citation type="journal article" date="2021" name="Commun. Biol.">
        <title>The genome of Shorea leprosula (Dipterocarpaceae) highlights the ecological relevance of drought in aseasonal tropical rainforests.</title>
        <authorList>
            <person name="Ng K.K.S."/>
            <person name="Kobayashi M.J."/>
            <person name="Fawcett J.A."/>
            <person name="Hatakeyama M."/>
            <person name="Paape T."/>
            <person name="Ng C.H."/>
            <person name="Ang C.C."/>
            <person name="Tnah L.H."/>
            <person name="Lee C.T."/>
            <person name="Nishiyama T."/>
            <person name="Sese J."/>
            <person name="O'Brien M.J."/>
            <person name="Copetti D."/>
            <person name="Mohd Noor M.I."/>
            <person name="Ong R.C."/>
            <person name="Putra M."/>
            <person name="Sireger I.Z."/>
            <person name="Indrioko S."/>
            <person name="Kosugi Y."/>
            <person name="Izuno A."/>
            <person name="Isagi Y."/>
            <person name="Lee S.L."/>
            <person name="Shimizu K.K."/>
        </authorList>
    </citation>
    <scope>NUCLEOTIDE SEQUENCE [LARGE SCALE GENOMIC DNA]</scope>
    <source>
        <strain evidence="1">214</strain>
    </source>
</reference>
<comment type="caution">
    <text evidence="1">The sequence shown here is derived from an EMBL/GenBank/DDBJ whole genome shotgun (WGS) entry which is preliminary data.</text>
</comment>
<accession>A0AAV5M023</accession>
<proteinExistence type="predicted"/>
<dbReference type="AlphaFoldDB" id="A0AAV5M023"/>
<protein>
    <submittedName>
        <fullName evidence="1">Uncharacterized protein</fullName>
    </submittedName>
</protein>
<sequence>MMVQQEIWGEDLNQMMVHATGHVKRKEGMRKEGMRKEGMRGCAGELQKRMHGLEMAERAGEERPARS</sequence>
<evidence type="ECO:0000313" key="1">
    <source>
        <dbReference type="EMBL" id="GKV42318.1"/>
    </source>
</evidence>
<evidence type="ECO:0000313" key="2">
    <source>
        <dbReference type="Proteomes" id="UP001054252"/>
    </source>
</evidence>
<name>A0AAV5M023_9ROSI</name>
<organism evidence="1 2">
    <name type="scientific">Rubroshorea leprosula</name>
    <dbReference type="NCBI Taxonomy" id="152421"/>
    <lineage>
        <taxon>Eukaryota</taxon>
        <taxon>Viridiplantae</taxon>
        <taxon>Streptophyta</taxon>
        <taxon>Embryophyta</taxon>
        <taxon>Tracheophyta</taxon>
        <taxon>Spermatophyta</taxon>
        <taxon>Magnoliopsida</taxon>
        <taxon>eudicotyledons</taxon>
        <taxon>Gunneridae</taxon>
        <taxon>Pentapetalae</taxon>
        <taxon>rosids</taxon>
        <taxon>malvids</taxon>
        <taxon>Malvales</taxon>
        <taxon>Dipterocarpaceae</taxon>
        <taxon>Rubroshorea</taxon>
    </lineage>
</organism>
<keyword evidence="2" id="KW-1185">Reference proteome</keyword>
<dbReference type="EMBL" id="BPVZ01000157">
    <property type="protein sequence ID" value="GKV42318.1"/>
    <property type="molecule type" value="Genomic_DNA"/>
</dbReference>
<dbReference type="Proteomes" id="UP001054252">
    <property type="component" value="Unassembled WGS sequence"/>
</dbReference>